<dbReference type="Proteomes" id="UP000268014">
    <property type="component" value="Unassembled WGS sequence"/>
</dbReference>
<evidence type="ECO:0000313" key="3">
    <source>
        <dbReference type="WBParaSite" id="HPLM_0001473001-mRNA-1"/>
    </source>
</evidence>
<reference evidence="3" key="1">
    <citation type="submission" date="2017-02" db="UniProtKB">
        <authorList>
            <consortium name="WormBaseParasite"/>
        </authorList>
    </citation>
    <scope>IDENTIFICATION</scope>
</reference>
<name>A0A0N4WT33_HAEPC</name>
<keyword evidence="2" id="KW-1185">Reference proteome</keyword>
<protein>
    <submittedName>
        <fullName evidence="3">Reverse transcriptase domain-containing protein</fullName>
    </submittedName>
</protein>
<reference evidence="1 2" key="2">
    <citation type="submission" date="2018-11" db="EMBL/GenBank/DDBJ databases">
        <authorList>
            <consortium name="Pathogen Informatics"/>
        </authorList>
    </citation>
    <scope>NUCLEOTIDE SEQUENCE [LARGE SCALE GENOMIC DNA]</scope>
    <source>
        <strain evidence="1 2">MHpl1</strain>
    </source>
</reference>
<dbReference type="EMBL" id="UZAF01018676">
    <property type="protein sequence ID" value="VDO53852.1"/>
    <property type="molecule type" value="Genomic_DNA"/>
</dbReference>
<evidence type="ECO:0000313" key="1">
    <source>
        <dbReference type="EMBL" id="VDO53852.1"/>
    </source>
</evidence>
<proteinExistence type="predicted"/>
<sequence>MFCYVGVSTNVIDLRVVQGYLPDITCPDIEYQEFLEQISEALSARFHNQGCIVDKRNLIEVALGDSDAKIGSGMETEMSLGRYGLETRNEERMYLRILF</sequence>
<gene>
    <name evidence="1" type="ORF">HPLM_LOCUS14722</name>
</gene>
<dbReference type="AlphaFoldDB" id="A0A0N4WT33"/>
<accession>A0A0N4WT33</accession>
<dbReference type="WBParaSite" id="HPLM_0001473001-mRNA-1">
    <property type="protein sequence ID" value="HPLM_0001473001-mRNA-1"/>
    <property type="gene ID" value="HPLM_0001473001"/>
</dbReference>
<dbReference type="OrthoDB" id="5818846at2759"/>
<evidence type="ECO:0000313" key="2">
    <source>
        <dbReference type="Proteomes" id="UP000268014"/>
    </source>
</evidence>
<organism evidence="3">
    <name type="scientific">Haemonchus placei</name>
    <name type="common">Barber's pole worm</name>
    <dbReference type="NCBI Taxonomy" id="6290"/>
    <lineage>
        <taxon>Eukaryota</taxon>
        <taxon>Metazoa</taxon>
        <taxon>Ecdysozoa</taxon>
        <taxon>Nematoda</taxon>
        <taxon>Chromadorea</taxon>
        <taxon>Rhabditida</taxon>
        <taxon>Rhabditina</taxon>
        <taxon>Rhabditomorpha</taxon>
        <taxon>Strongyloidea</taxon>
        <taxon>Trichostrongylidae</taxon>
        <taxon>Haemonchus</taxon>
    </lineage>
</organism>